<dbReference type="EMBL" id="VJWX01000019">
    <property type="protein sequence ID" value="TVT60864.1"/>
    <property type="molecule type" value="Genomic_DNA"/>
</dbReference>
<dbReference type="InterPro" id="IPR002645">
    <property type="entry name" value="STAS_dom"/>
</dbReference>
<organism evidence="4 5">
    <name type="scientific">Amycolatopsis rhizosphaerae</name>
    <dbReference type="NCBI Taxonomy" id="2053003"/>
    <lineage>
        <taxon>Bacteria</taxon>
        <taxon>Bacillati</taxon>
        <taxon>Actinomycetota</taxon>
        <taxon>Actinomycetes</taxon>
        <taxon>Pseudonocardiales</taxon>
        <taxon>Pseudonocardiaceae</taxon>
        <taxon>Amycolatopsis</taxon>
    </lineage>
</organism>
<proteinExistence type="inferred from homology"/>
<gene>
    <name evidence="4" type="ORF">FNH05_03870</name>
</gene>
<dbReference type="GO" id="GO:0043856">
    <property type="term" value="F:anti-sigma factor antagonist activity"/>
    <property type="evidence" value="ECO:0007669"/>
    <property type="project" value="InterPro"/>
</dbReference>
<evidence type="ECO:0000256" key="1">
    <source>
        <dbReference type="ARBA" id="ARBA00009013"/>
    </source>
</evidence>
<dbReference type="NCBIfam" id="TIGR00377">
    <property type="entry name" value="ant_ant_sig"/>
    <property type="match status" value="1"/>
</dbReference>
<dbReference type="InterPro" id="IPR036513">
    <property type="entry name" value="STAS_dom_sf"/>
</dbReference>
<name>A0A558DIN7_9PSEU</name>
<reference evidence="4 5" key="1">
    <citation type="submission" date="2019-07" db="EMBL/GenBank/DDBJ databases">
        <authorList>
            <person name="Duangmal K."/>
            <person name="Teo W.F.A."/>
        </authorList>
    </citation>
    <scope>NUCLEOTIDE SEQUENCE [LARGE SCALE GENOMIC DNA]</scope>
    <source>
        <strain evidence="4 5">TBRC 6029</strain>
    </source>
</reference>
<dbReference type="PANTHER" id="PTHR33495">
    <property type="entry name" value="ANTI-SIGMA FACTOR ANTAGONIST TM_1081-RELATED-RELATED"/>
    <property type="match status" value="1"/>
</dbReference>
<evidence type="ECO:0000313" key="4">
    <source>
        <dbReference type="EMBL" id="TVT60864.1"/>
    </source>
</evidence>
<dbReference type="Gene3D" id="3.30.750.24">
    <property type="entry name" value="STAS domain"/>
    <property type="match status" value="1"/>
</dbReference>
<dbReference type="PROSITE" id="PS50801">
    <property type="entry name" value="STAS"/>
    <property type="match status" value="1"/>
</dbReference>
<reference evidence="4 5" key="2">
    <citation type="submission" date="2019-08" db="EMBL/GenBank/DDBJ databases">
        <title>Amycolatopsis acidicola sp. nov., isolated from peat swamp forest soil.</title>
        <authorList>
            <person name="Srisuk N."/>
        </authorList>
    </citation>
    <scope>NUCLEOTIDE SEQUENCE [LARGE SCALE GENOMIC DNA]</scope>
    <source>
        <strain evidence="4 5">TBRC 6029</strain>
    </source>
</reference>
<protein>
    <recommendedName>
        <fullName evidence="2">Anti-sigma factor antagonist</fullName>
    </recommendedName>
</protein>
<comment type="caution">
    <text evidence="4">The sequence shown here is derived from an EMBL/GenBank/DDBJ whole genome shotgun (WGS) entry which is preliminary data.</text>
</comment>
<dbReference type="CDD" id="cd07043">
    <property type="entry name" value="STAS_anti-anti-sigma_factors"/>
    <property type="match status" value="1"/>
</dbReference>
<dbReference type="InterPro" id="IPR003658">
    <property type="entry name" value="Anti-sigma_ant"/>
</dbReference>
<evidence type="ECO:0000313" key="5">
    <source>
        <dbReference type="Proteomes" id="UP000320011"/>
    </source>
</evidence>
<comment type="similarity">
    <text evidence="1 2">Belongs to the anti-sigma-factor antagonist family.</text>
</comment>
<evidence type="ECO:0000256" key="2">
    <source>
        <dbReference type="RuleBase" id="RU003749"/>
    </source>
</evidence>
<dbReference type="AlphaFoldDB" id="A0A558DIN7"/>
<dbReference type="OrthoDB" id="3576811at2"/>
<dbReference type="Proteomes" id="UP000320011">
    <property type="component" value="Unassembled WGS sequence"/>
</dbReference>
<feature type="domain" description="STAS" evidence="3">
    <location>
        <begin position="17"/>
        <end position="110"/>
    </location>
</feature>
<accession>A0A558DIN7</accession>
<evidence type="ECO:0000259" key="3">
    <source>
        <dbReference type="PROSITE" id="PS50801"/>
    </source>
</evidence>
<sequence length="110" mass="11839">MENLRIRVEGSPAGKALILRVEGEVDALTLDRFARQLRQVLACAVAEGAVVLELQQVHFLSCAGAEVLAEAQRRFRELGVPVEVKASRAVLRALQVTGLSKLLSVPPVVA</sequence>
<dbReference type="PANTHER" id="PTHR33495:SF2">
    <property type="entry name" value="ANTI-SIGMA FACTOR ANTAGONIST TM_1081-RELATED"/>
    <property type="match status" value="1"/>
</dbReference>
<dbReference type="RefSeq" id="WP_144585874.1">
    <property type="nucleotide sequence ID" value="NZ_VJWX01000019.1"/>
</dbReference>
<dbReference type="SUPFAM" id="SSF52091">
    <property type="entry name" value="SpoIIaa-like"/>
    <property type="match status" value="1"/>
</dbReference>
<keyword evidence="5" id="KW-1185">Reference proteome</keyword>
<dbReference type="Pfam" id="PF01740">
    <property type="entry name" value="STAS"/>
    <property type="match status" value="1"/>
</dbReference>